<feature type="compositionally biased region" description="Basic and acidic residues" evidence="1">
    <location>
        <begin position="127"/>
        <end position="137"/>
    </location>
</feature>
<protein>
    <submittedName>
        <fullName evidence="4">Putative golgin subfamily A member 6like protein 6like [Danio rerio]</fullName>
    </submittedName>
</protein>
<feature type="chain" id="PRO_5005487280" evidence="3">
    <location>
        <begin position="26"/>
        <end position="535"/>
    </location>
</feature>
<evidence type="ECO:0000313" key="4">
    <source>
        <dbReference type="EMBL" id="CDW18516.1"/>
    </source>
</evidence>
<feature type="compositionally biased region" description="Basic and acidic residues" evidence="1">
    <location>
        <begin position="156"/>
        <end position="179"/>
    </location>
</feature>
<keyword evidence="2" id="KW-0472">Membrane</keyword>
<keyword evidence="3" id="KW-0732">Signal</keyword>
<name>A0A0K2SZ69_LEPSM</name>
<proteinExistence type="predicted"/>
<keyword evidence="2" id="KW-1133">Transmembrane helix</keyword>
<evidence type="ECO:0000256" key="3">
    <source>
        <dbReference type="SAM" id="SignalP"/>
    </source>
</evidence>
<keyword evidence="2" id="KW-0812">Transmembrane</keyword>
<evidence type="ECO:0000256" key="2">
    <source>
        <dbReference type="SAM" id="Phobius"/>
    </source>
</evidence>
<reference evidence="4" key="1">
    <citation type="submission" date="2014-05" db="EMBL/GenBank/DDBJ databases">
        <authorList>
            <person name="Chronopoulou M."/>
        </authorList>
    </citation>
    <scope>NUCLEOTIDE SEQUENCE</scope>
    <source>
        <tissue evidence="4">Whole organism</tissue>
    </source>
</reference>
<organism evidence="4">
    <name type="scientific">Lepeophtheirus salmonis</name>
    <name type="common">Salmon louse</name>
    <name type="synonym">Caligus salmonis</name>
    <dbReference type="NCBI Taxonomy" id="72036"/>
    <lineage>
        <taxon>Eukaryota</taxon>
        <taxon>Metazoa</taxon>
        <taxon>Ecdysozoa</taxon>
        <taxon>Arthropoda</taxon>
        <taxon>Crustacea</taxon>
        <taxon>Multicrustacea</taxon>
        <taxon>Hexanauplia</taxon>
        <taxon>Copepoda</taxon>
        <taxon>Siphonostomatoida</taxon>
        <taxon>Caligidae</taxon>
        <taxon>Lepeophtheirus</taxon>
    </lineage>
</organism>
<feature type="signal peptide" evidence="3">
    <location>
        <begin position="1"/>
        <end position="25"/>
    </location>
</feature>
<dbReference type="EMBL" id="HACA01001155">
    <property type="protein sequence ID" value="CDW18516.1"/>
    <property type="molecule type" value="Transcribed_RNA"/>
</dbReference>
<accession>A0A0K2SZ69</accession>
<feature type="transmembrane region" description="Helical" evidence="2">
    <location>
        <begin position="463"/>
        <end position="492"/>
    </location>
</feature>
<sequence>MRDLFFRKTGVLLVLLLIAIGKSQTQEQSPNIISPGFADLFRKAIANQTELELMGLINNNDFENNEIDKKVPFYSIIRSNIVESRPDAVEVDSSSPPPQANSDEVKYITNSEETIEDKDTSTPAKRMGIEEMTKGDSETTNGDSGTLKGDSGMTKGDTEITKGDSEMTKGDTETIKGDSEMTIGDSEMNGDKDMDVVDNVNTLTEDIQDDMKIPNGDTEEETTATPVVTVLETYNIDLKNDENTELKLDVKIFSNSSIKLGCHLRSTRALFEHGNPIIYASLTPCFSLTSQDTVQAIKIVELKQEVEDDEELYSRVELEDLLTNGCVFVIVPKGQETTKLDDLSLDTPADNLETQNSDDMMKDDDNNSSVESISVSGKRRKRMIFFHQTLQRLSQITLNLNNFNILGFGSKPVIAAAPVVSSFVSRPSFNHIPFIPSQIVATPFDPFGTFPNIQIPGIDGNQIFGVAVIIVLFYILYFATSLFSGGIFGGFAQKRYDYIGTKEWINGLTNTIYTALRKHKTNYGQRKYNHHYQNY</sequence>
<evidence type="ECO:0000256" key="1">
    <source>
        <dbReference type="SAM" id="MobiDB-lite"/>
    </source>
</evidence>
<feature type="region of interest" description="Disordered" evidence="1">
    <location>
        <begin position="341"/>
        <end position="372"/>
    </location>
</feature>
<feature type="region of interest" description="Disordered" evidence="1">
    <location>
        <begin position="110"/>
        <end position="194"/>
    </location>
</feature>
<dbReference type="AlphaFoldDB" id="A0A0K2SZ69"/>